<sequence>MFCTIDTFRSINKDIKNDEYYSSFIRLSELGDVFKSNIHDIFFIR</sequence>
<name>A0A0K2VDT1_LEPSM</name>
<dbReference type="AlphaFoldDB" id="A0A0K2VDT1"/>
<proteinExistence type="predicted"/>
<evidence type="ECO:0000313" key="1">
    <source>
        <dbReference type="EMBL" id="CDW48634.1"/>
    </source>
</evidence>
<organism evidence="1">
    <name type="scientific">Lepeophtheirus salmonis</name>
    <name type="common">Salmon louse</name>
    <name type="synonym">Caligus salmonis</name>
    <dbReference type="NCBI Taxonomy" id="72036"/>
    <lineage>
        <taxon>Eukaryota</taxon>
        <taxon>Metazoa</taxon>
        <taxon>Ecdysozoa</taxon>
        <taxon>Arthropoda</taxon>
        <taxon>Crustacea</taxon>
        <taxon>Multicrustacea</taxon>
        <taxon>Hexanauplia</taxon>
        <taxon>Copepoda</taxon>
        <taxon>Siphonostomatoida</taxon>
        <taxon>Caligidae</taxon>
        <taxon>Lepeophtheirus</taxon>
    </lineage>
</organism>
<dbReference type="EMBL" id="HACA01031273">
    <property type="protein sequence ID" value="CDW48634.1"/>
    <property type="molecule type" value="Transcribed_RNA"/>
</dbReference>
<accession>A0A0K2VDT1</accession>
<reference evidence="1" key="1">
    <citation type="submission" date="2014-05" db="EMBL/GenBank/DDBJ databases">
        <authorList>
            <person name="Chronopoulou M."/>
        </authorList>
    </citation>
    <scope>NUCLEOTIDE SEQUENCE</scope>
    <source>
        <tissue evidence="1">Whole organism</tissue>
    </source>
</reference>
<protein>
    <submittedName>
        <fullName evidence="1">Uncharacterized protein</fullName>
    </submittedName>
</protein>